<comment type="function">
    <text evidence="1">Component of the FACT complex, a general chromatin factor that acts to reorganize nucleosomes. The FACT complex is involved in multiple processes that require DNA as a template such as mRNA elongation, DNA replication and DNA repair. During transcription elongation the FACT complex acts as a histone chaperone that both destabilizes and restores nucleosomal structure. It facilitates the passage of RNA polymerase II and transcription by promoting the dissociation of one histone H2A-H2B dimer from the nucleosome, then subsequently promotes the reestablishment of the nucleosome following the passage of RNA polymerase II.</text>
</comment>
<dbReference type="SUPFAM" id="SSF55920">
    <property type="entry name" value="Creatinase/aminopeptidase"/>
    <property type="match status" value="1"/>
</dbReference>
<comment type="subunit">
    <text evidence="1">Component of the FACT complex.</text>
</comment>
<name>A0A4P9XZA4_9FUNG</name>
<dbReference type="OrthoDB" id="10251642at2759"/>
<dbReference type="InterPro" id="IPR040258">
    <property type="entry name" value="Spt16"/>
</dbReference>
<keyword evidence="1" id="KW-0227">DNA damage</keyword>
<dbReference type="GO" id="GO:0006260">
    <property type="term" value="P:DNA replication"/>
    <property type="evidence" value="ECO:0007669"/>
    <property type="project" value="UniProtKB-KW"/>
</dbReference>
<comment type="similarity">
    <text evidence="1">Belongs to the peptidase M24 family. SPT16 subfamily.</text>
</comment>
<evidence type="ECO:0000256" key="1">
    <source>
        <dbReference type="RuleBase" id="RU367052"/>
    </source>
</evidence>
<sequence length="408" mass="44932">MPPYLDLTIPPLSPLLQDNASLFGEAPYFLSVIGSISDDLNFVKSTAIQTWLFGYEFPNTLLLVGPTGPLHIVSGDKKAAIFEELQKDPRVGREKLTIHKRGNPDSLPTILKLVQDAGGKVGGILKDQLPGPMMEEWTKTIHASSAGEDSVQRVEASLGWAQAMARKDDEELGNVRLAAKSTAAMLKNEVIVRIASALDEERRVSHEALSEECEGQLDNSVLRSRLKLPSEVDVEQLDWCYSPIIQSGGKYELRPSAVSDDNPLTAGIIILSSGLRYKGYCANAARTLLISPDRKMETNYTFLLDLQTRLISRLRDGTTGADIHGYAIHYIRNNRPDLEEHFVRNCGFGTGIEFRESAFTLGPNNKRALRSGQVLNLSLGFQNLPRKSGNNNGKDGVYALWLVDTVVV</sequence>
<feature type="non-terminal residue" evidence="3">
    <location>
        <position position="408"/>
    </location>
</feature>
<keyword evidence="1" id="KW-0158">Chromosome</keyword>
<keyword evidence="1" id="KW-0539">Nucleus</keyword>
<dbReference type="GO" id="GO:0035101">
    <property type="term" value="C:FACT complex"/>
    <property type="evidence" value="ECO:0007669"/>
    <property type="project" value="UniProtKB-UniRule"/>
</dbReference>
<keyword evidence="4" id="KW-1185">Reference proteome</keyword>
<dbReference type="Proteomes" id="UP000267251">
    <property type="component" value="Unassembled WGS sequence"/>
</dbReference>
<feature type="domain" description="FACT complex subunit SPT16 N-terminal lobe" evidence="2">
    <location>
        <begin position="12"/>
        <end position="160"/>
    </location>
</feature>
<keyword evidence="1" id="KW-0234">DNA repair</keyword>
<dbReference type="InterPro" id="IPR029148">
    <property type="entry name" value="FACT-SPT16_Nlobe"/>
</dbReference>
<evidence type="ECO:0000259" key="2">
    <source>
        <dbReference type="SMART" id="SM01285"/>
    </source>
</evidence>
<dbReference type="GO" id="GO:0006281">
    <property type="term" value="P:DNA repair"/>
    <property type="evidence" value="ECO:0007669"/>
    <property type="project" value="UniProtKB-UniRule"/>
</dbReference>
<reference evidence="4" key="1">
    <citation type="journal article" date="2018" name="Nat. Microbiol.">
        <title>Leveraging single-cell genomics to expand the fungal tree of life.</title>
        <authorList>
            <person name="Ahrendt S.R."/>
            <person name="Quandt C.A."/>
            <person name="Ciobanu D."/>
            <person name="Clum A."/>
            <person name="Salamov A."/>
            <person name="Andreopoulos B."/>
            <person name="Cheng J.F."/>
            <person name="Woyke T."/>
            <person name="Pelin A."/>
            <person name="Henrissat B."/>
            <person name="Reynolds N.K."/>
            <person name="Benny G.L."/>
            <person name="Smith M.E."/>
            <person name="James T.Y."/>
            <person name="Grigoriev I.V."/>
        </authorList>
    </citation>
    <scope>NUCLEOTIDE SEQUENCE [LARGE SCALE GENOMIC DNA]</scope>
</reference>
<dbReference type="AlphaFoldDB" id="A0A4P9XZA4"/>
<dbReference type="EMBL" id="KZ988638">
    <property type="protein sequence ID" value="RKP11816.1"/>
    <property type="molecule type" value="Genomic_DNA"/>
</dbReference>
<dbReference type="GO" id="GO:0031491">
    <property type="term" value="F:nucleosome binding"/>
    <property type="evidence" value="ECO:0007669"/>
    <property type="project" value="TreeGrafter"/>
</dbReference>
<protein>
    <recommendedName>
        <fullName evidence="1">FACT complex subunit</fullName>
    </recommendedName>
</protein>
<evidence type="ECO:0000313" key="4">
    <source>
        <dbReference type="Proteomes" id="UP000267251"/>
    </source>
</evidence>
<dbReference type="PANTHER" id="PTHR13980:SF15">
    <property type="entry name" value="FACT COMPLEX SUBUNIT SPT16"/>
    <property type="match status" value="1"/>
</dbReference>
<keyword evidence="1" id="KW-0235">DNA replication</keyword>
<dbReference type="InterPro" id="IPR000994">
    <property type="entry name" value="Pept_M24"/>
</dbReference>
<accession>A0A4P9XZA4</accession>
<dbReference type="PANTHER" id="PTHR13980">
    <property type="entry name" value="CDC68 RELATED"/>
    <property type="match status" value="1"/>
</dbReference>
<keyword evidence="1" id="KW-0805">Transcription regulation</keyword>
<dbReference type="Gene3D" id="3.90.230.10">
    <property type="entry name" value="Creatinase/methionine aminopeptidase superfamily"/>
    <property type="match status" value="1"/>
</dbReference>
<comment type="subcellular location">
    <subcellularLocation>
        <location evidence="1">Nucleus</location>
    </subcellularLocation>
    <subcellularLocation>
        <location evidence="1">Chromosome</location>
    </subcellularLocation>
</comment>
<dbReference type="GO" id="GO:0006368">
    <property type="term" value="P:transcription elongation by RNA polymerase II"/>
    <property type="evidence" value="ECO:0007669"/>
    <property type="project" value="TreeGrafter"/>
</dbReference>
<proteinExistence type="inferred from homology"/>
<dbReference type="FunFam" id="3.90.230.10:FF:000005">
    <property type="entry name" value="FACT complex subunit spt16"/>
    <property type="match status" value="1"/>
</dbReference>
<dbReference type="InterPro" id="IPR036005">
    <property type="entry name" value="Creatinase/aminopeptidase-like"/>
</dbReference>
<dbReference type="InterPro" id="IPR029149">
    <property type="entry name" value="Creatin/AminoP/Spt16_N"/>
</dbReference>
<dbReference type="SMART" id="SM01285">
    <property type="entry name" value="FACT-Spt16_Nlob"/>
    <property type="match status" value="1"/>
</dbReference>
<evidence type="ECO:0000313" key="3">
    <source>
        <dbReference type="EMBL" id="RKP11816.1"/>
    </source>
</evidence>
<dbReference type="Pfam" id="PF14826">
    <property type="entry name" value="FACT-Spt16_Nlob"/>
    <property type="match status" value="1"/>
</dbReference>
<dbReference type="Pfam" id="PF00557">
    <property type="entry name" value="Peptidase_M24"/>
    <property type="match status" value="1"/>
</dbReference>
<keyword evidence="1" id="KW-0804">Transcription</keyword>
<dbReference type="Gene3D" id="3.40.350.10">
    <property type="entry name" value="Creatinase/prolidase N-terminal domain"/>
    <property type="match status" value="1"/>
</dbReference>
<gene>
    <name evidence="3" type="ORF">BJ684DRAFT_12397</name>
</gene>
<organism evidence="3 4">
    <name type="scientific">Piptocephalis cylindrospora</name>
    <dbReference type="NCBI Taxonomy" id="1907219"/>
    <lineage>
        <taxon>Eukaryota</taxon>
        <taxon>Fungi</taxon>
        <taxon>Fungi incertae sedis</taxon>
        <taxon>Zoopagomycota</taxon>
        <taxon>Zoopagomycotina</taxon>
        <taxon>Zoopagomycetes</taxon>
        <taxon>Zoopagales</taxon>
        <taxon>Piptocephalidaceae</taxon>
        <taxon>Piptocephalis</taxon>
    </lineage>
</organism>